<proteinExistence type="predicted"/>
<dbReference type="HOGENOM" id="CLU_1898184_0_0_1"/>
<reference evidence="3" key="3">
    <citation type="submission" date="2015-06" db="UniProtKB">
        <authorList>
            <consortium name="EnsemblMetazoa"/>
        </authorList>
    </citation>
    <scope>IDENTIFICATION</scope>
</reference>
<sequence length="134" mass="14609">MAILVLVILLSLYLDKGLSSTTGCPCRDTPLISGPQGVSDDKISGSSLTQVHGAREYKDCRIAALNTAHPPSTLHHHRDSERITQVWETSGYDQKAESCNPVESPLRPFPSIYRTADDIVGFHGPPISGQTVRR</sequence>
<accession>R7V495</accession>
<organism evidence="2">
    <name type="scientific">Capitella teleta</name>
    <name type="common">Polychaete worm</name>
    <dbReference type="NCBI Taxonomy" id="283909"/>
    <lineage>
        <taxon>Eukaryota</taxon>
        <taxon>Metazoa</taxon>
        <taxon>Spiralia</taxon>
        <taxon>Lophotrochozoa</taxon>
        <taxon>Annelida</taxon>
        <taxon>Polychaeta</taxon>
        <taxon>Sedentaria</taxon>
        <taxon>Scolecida</taxon>
        <taxon>Capitellidae</taxon>
        <taxon>Capitella</taxon>
    </lineage>
</organism>
<protein>
    <submittedName>
        <fullName evidence="2 3">Uncharacterized protein</fullName>
    </submittedName>
</protein>
<reference evidence="4" key="1">
    <citation type="submission" date="2012-12" db="EMBL/GenBank/DDBJ databases">
        <authorList>
            <person name="Hellsten U."/>
            <person name="Grimwood J."/>
            <person name="Chapman J.A."/>
            <person name="Shapiro H."/>
            <person name="Aerts A."/>
            <person name="Otillar R.P."/>
            <person name="Terry A.Y."/>
            <person name="Boore J.L."/>
            <person name="Simakov O."/>
            <person name="Marletaz F."/>
            <person name="Cho S.-J."/>
            <person name="Edsinger-Gonzales E."/>
            <person name="Havlak P."/>
            <person name="Kuo D.-H."/>
            <person name="Larsson T."/>
            <person name="Lv J."/>
            <person name="Arendt D."/>
            <person name="Savage R."/>
            <person name="Osoegawa K."/>
            <person name="de Jong P."/>
            <person name="Lindberg D.R."/>
            <person name="Seaver E.C."/>
            <person name="Weisblat D.A."/>
            <person name="Putnam N.H."/>
            <person name="Grigoriev I.V."/>
            <person name="Rokhsar D.S."/>
        </authorList>
    </citation>
    <scope>NUCLEOTIDE SEQUENCE</scope>
    <source>
        <strain evidence="4">I ESC-2004</strain>
    </source>
</reference>
<evidence type="ECO:0000313" key="2">
    <source>
        <dbReference type="EMBL" id="ELU13394.1"/>
    </source>
</evidence>
<name>R7V495_CAPTE</name>
<gene>
    <name evidence="2" type="ORF">CAPTEDRAFT_203762</name>
</gene>
<dbReference type="Proteomes" id="UP000014760">
    <property type="component" value="Unassembled WGS sequence"/>
</dbReference>
<dbReference type="EnsemblMetazoa" id="CapteT203762">
    <property type="protein sequence ID" value="CapteP203762"/>
    <property type="gene ID" value="CapteG203762"/>
</dbReference>
<dbReference type="EMBL" id="AMQN01019051">
    <property type="status" value="NOT_ANNOTATED_CDS"/>
    <property type="molecule type" value="Genomic_DNA"/>
</dbReference>
<feature type="signal peptide" evidence="1">
    <location>
        <begin position="1"/>
        <end position="19"/>
    </location>
</feature>
<evidence type="ECO:0000313" key="4">
    <source>
        <dbReference type="Proteomes" id="UP000014760"/>
    </source>
</evidence>
<evidence type="ECO:0000256" key="1">
    <source>
        <dbReference type="SAM" id="SignalP"/>
    </source>
</evidence>
<keyword evidence="4" id="KW-1185">Reference proteome</keyword>
<dbReference type="EMBL" id="KB295237">
    <property type="protein sequence ID" value="ELU13394.1"/>
    <property type="molecule type" value="Genomic_DNA"/>
</dbReference>
<dbReference type="AlphaFoldDB" id="R7V495"/>
<reference evidence="2 4" key="2">
    <citation type="journal article" date="2013" name="Nature">
        <title>Insights into bilaterian evolution from three spiralian genomes.</title>
        <authorList>
            <person name="Simakov O."/>
            <person name="Marletaz F."/>
            <person name="Cho S.J."/>
            <person name="Edsinger-Gonzales E."/>
            <person name="Havlak P."/>
            <person name="Hellsten U."/>
            <person name="Kuo D.H."/>
            <person name="Larsson T."/>
            <person name="Lv J."/>
            <person name="Arendt D."/>
            <person name="Savage R."/>
            <person name="Osoegawa K."/>
            <person name="de Jong P."/>
            <person name="Grimwood J."/>
            <person name="Chapman J.A."/>
            <person name="Shapiro H."/>
            <person name="Aerts A."/>
            <person name="Otillar R.P."/>
            <person name="Terry A.Y."/>
            <person name="Boore J.L."/>
            <person name="Grigoriev I.V."/>
            <person name="Lindberg D.R."/>
            <person name="Seaver E.C."/>
            <person name="Weisblat D.A."/>
            <person name="Putnam N.H."/>
            <person name="Rokhsar D.S."/>
        </authorList>
    </citation>
    <scope>NUCLEOTIDE SEQUENCE</scope>
    <source>
        <strain evidence="2 4">I ESC-2004</strain>
    </source>
</reference>
<keyword evidence="1" id="KW-0732">Signal</keyword>
<feature type="chain" id="PRO_5008788725" evidence="1">
    <location>
        <begin position="20"/>
        <end position="134"/>
    </location>
</feature>
<evidence type="ECO:0000313" key="3">
    <source>
        <dbReference type="EnsemblMetazoa" id="CapteP203762"/>
    </source>
</evidence>